<feature type="transmembrane region" description="Helical" evidence="1">
    <location>
        <begin position="92"/>
        <end position="112"/>
    </location>
</feature>
<protein>
    <recommendedName>
        <fullName evidence="4">DUF1269 domain-containing protein</fullName>
    </recommendedName>
</protein>
<dbReference type="AlphaFoldDB" id="A0AAW3ZNI6"/>
<dbReference type="InterPro" id="IPR052948">
    <property type="entry name" value="Low_temp-induced_all0457"/>
</dbReference>
<keyword evidence="3" id="KW-1185">Reference proteome</keyword>
<keyword evidence="1" id="KW-0812">Transmembrane</keyword>
<name>A0AAW3ZNI6_9GAMM</name>
<dbReference type="EMBL" id="JACYTR010000029">
    <property type="protein sequence ID" value="MBD8526734.1"/>
    <property type="molecule type" value="Genomic_DNA"/>
</dbReference>
<evidence type="ECO:0000256" key="1">
    <source>
        <dbReference type="SAM" id="Phobius"/>
    </source>
</evidence>
<evidence type="ECO:0008006" key="4">
    <source>
        <dbReference type="Google" id="ProtNLM"/>
    </source>
</evidence>
<sequence>MKLRHVYLADSMESAKRCVQAAQALGWSEDRIALVASADTPLDQIPDDLKEGSSTDFMPATVRGALGGGAVGLAAGLVGAVIPAIGITLAGAGLMAVAGAAVGTWSSALVGASVPNEVHRRFEDKVADGHVLVVLDAEEKHVEQLDRTMAEQGAKRFDYEVPSLMT</sequence>
<gene>
    <name evidence="2" type="ORF">IFO71_13405</name>
</gene>
<proteinExistence type="predicted"/>
<organism evidence="2 3">
    <name type="scientific">Pseudomarimonas arenosa</name>
    <dbReference type="NCBI Taxonomy" id="2774145"/>
    <lineage>
        <taxon>Bacteria</taxon>
        <taxon>Pseudomonadati</taxon>
        <taxon>Pseudomonadota</taxon>
        <taxon>Gammaproteobacteria</taxon>
        <taxon>Lysobacterales</taxon>
        <taxon>Lysobacteraceae</taxon>
        <taxon>Pseudomarimonas</taxon>
    </lineage>
</organism>
<reference evidence="2 3" key="1">
    <citation type="submission" date="2020-09" db="EMBL/GenBank/DDBJ databases">
        <title>Pseudoxanthomonas sp. CAU 1598 isolated from sand of Yaerae Beach.</title>
        <authorList>
            <person name="Kim W."/>
        </authorList>
    </citation>
    <scope>NUCLEOTIDE SEQUENCE [LARGE SCALE GENOMIC DNA]</scope>
    <source>
        <strain evidence="2 3">CAU 1598</strain>
    </source>
</reference>
<feature type="transmembrane region" description="Helical" evidence="1">
    <location>
        <begin position="65"/>
        <end position="86"/>
    </location>
</feature>
<dbReference type="PANTHER" id="PTHR36109:SF2">
    <property type="entry name" value="MEMBRANE PROTEIN"/>
    <property type="match status" value="1"/>
</dbReference>
<dbReference type="RefSeq" id="WP_192030154.1">
    <property type="nucleotide sequence ID" value="NZ_JACYTR010000029.1"/>
</dbReference>
<evidence type="ECO:0000313" key="3">
    <source>
        <dbReference type="Proteomes" id="UP000613768"/>
    </source>
</evidence>
<dbReference type="Proteomes" id="UP000613768">
    <property type="component" value="Unassembled WGS sequence"/>
</dbReference>
<accession>A0AAW3ZNI6</accession>
<comment type="caution">
    <text evidence="2">The sequence shown here is derived from an EMBL/GenBank/DDBJ whole genome shotgun (WGS) entry which is preliminary data.</text>
</comment>
<dbReference type="PANTHER" id="PTHR36109">
    <property type="entry name" value="MEMBRANE PROTEIN-RELATED"/>
    <property type="match status" value="1"/>
</dbReference>
<evidence type="ECO:0000313" key="2">
    <source>
        <dbReference type="EMBL" id="MBD8526734.1"/>
    </source>
</evidence>
<keyword evidence="1" id="KW-1133">Transmembrane helix</keyword>
<keyword evidence="1" id="KW-0472">Membrane</keyword>